<evidence type="ECO:0000256" key="7">
    <source>
        <dbReference type="ARBA" id="ARBA00022801"/>
    </source>
</evidence>
<proteinExistence type="inferred from homology"/>
<dbReference type="InterPro" id="IPR012337">
    <property type="entry name" value="RNaseH-like_sf"/>
</dbReference>
<evidence type="ECO:0000256" key="9">
    <source>
        <dbReference type="RuleBase" id="RU003515"/>
    </source>
</evidence>
<evidence type="ECO:0000256" key="3">
    <source>
        <dbReference type="ARBA" id="ARBA00007058"/>
    </source>
</evidence>
<dbReference type="EC" id="3.1.26.4" evidence="9"/>
<feature type="domain" description="RNase H type-2" evidence="10">
    <location>
        <begin position="570"/>
        <end position="812"/>
    </location>
</feature>
<dbReference type="EMBL" id="NAJN01002475">
    <property type="protein sequence ID" value="TKA52207.1"/>
    <property type="molecule type" value="Genomic_DNA"/>
</dbReference>
<sequence length="860" mass="93196">MAVSKSRSLLRSAAYTALALSTAVLADNYTLPYSTYFSRPDLQAPSLDIAISDSSPTTGFTPGYIFIAPYQVTQNGPYIYDKFGNLIWDGSSAVGPGNAHDFKVCQYKGSDHLCLYIGNQQEGYAHGIALILDSNYRIVQSVQTGNNVPASDMHDFQLLHDGQSALLTAYQSVPADLSNRNITGGQGWILEGVFQEVNVTDGSAIFEWMSLNHVDPSASYVAPNTTDTSGNGLSASTAWDYFHINSVDKSPSGNYLVSARHTSSIYYVNGTDRSTIWTLSAGGASTFACTNFNFSFQHDARISSENDTTTVISMFDNASNGYNISSSQSSSKIIAIDTNAKTATLMDHTTAPVPNGLLSSSQGNSQLLSNGGVFLGWGSWASFSEHSPNGTAVLFADFGKGQGFAMNYRAFSYEWISTPANTKPDVYSYAKTTNDWNALYVSWNGATTVKTWRFYGAQNVGDTFEVLGNATWAGFETMFRPNAFYMWTFVEALASDGTSLRNSSLTLTFVPSSSLLMDEQMEDAADIAQETPPDDVFMAPSIDRAKILAGRSYSHFTPIPSTIAADMSTECVLGVDEAGRGPVLGPMVYALLYLPLPAHRFLLATTHHFDDSKVLTPTVRSSLMRTLCTASTDLHAACGWATAVMSARDIAAGQLQATGSYNLNAQAMDATVALIQGVLDRGVNVTEIYVDTVGPPLSYQRRLERVFPAVRITVAKKADSLFPCVSAASVCAKVTRDAALEVCWESYATIHASDHGSDGKSTIAANGWGSGYPSDARCSTWLKRNMDPVFGWGNECRFSWSTAKELLEAKNAALKVEWPVEDEDDGLKVTDFFTTEAAEPEEQVDELAGWYGRRVSEMVF</sequence>
<dbReference type="GO" id="GO:0006401">
    <property type="term" value="P:RNA catabolic process"/>
    <property type="evidence" value="ECO:0007669"/>
    <property type="project" value="UniProtKB-UniRule"/>
</dbReference>
<dbReference type="Proteomes" id="UP000308768">
    <property type="component" value="Unassembled WGS sequence"/>
</dbReference>
<comment type="caution">
    <text evidence="11">The sequence shown here is derived from an EMBL/GenBank/DDBJ whole genome shotgun (WGS) entry which is preliminary data.</text>
</comment>
<organism evidence="11 12">
    <name type="scientific">Cryomyces minteri</name>
    <dbReference type="NCBI Taxonomy" id="331657"/>
    <lineage>
        <taxon>Eukaryota</taxon>
        <taxon>Fungi</taxon>
        <taxon>Dikarya</taxon>
        <taxon>Ascomycota</taxon>
        <taxon>Pezizomycotina</taxon>
        <taxon>Dothideomycetes</taxon>
        <taxon>Dothideomycetes incertae sedis</taxon>
        <taxon>Cryomyces</taxon>
    </lineage>
</organism>
<evidence type="ECO:0000313" key="12">
    <source>
        <dbReference type="Proteomes" id="UP000308768"/>
    </source>
</evidence>
<dbReference type="PANTHER" id="PTHR35340">
    <property type="entry name" value="PQQ ENZYME REPEAT PROTEIN-RELATED"/>
    <property type="match status" value="1"/>
</dbReference>
<protein>
    <recommendedName>
        <fullName evidence="9">Ribonuclease</fullName>
        <ecNumber evidence="9">3.1.26.4</ecNumber>
    </recommendedName>
</protein>
<comment type="function">
    <text evidence="9">Endonuclease that specifically degrades the RNA of RNA-DNA hybrids.</text>
</comment>
<evidence type="ECO:0000256" key="4">
    <source>
        <dbReference type="ARBA" id="ARBA00022722"/>
    </source>
</evidence>
<comment type="catalytic activity">
    <reaction evidence="1 8 9">
        <text>Endonucleolytic cleavage to 5'-phosphomonoester.</text>
        <dbReference type="EC" id="3.1.26.4"/>
    </reaction>
</comment>
<dbReference type="OrthoDB" id="5427350at2759"/>
<dbReference type="InterPro" id="IPR004649">
    <property type="entry name" value="RNase_H2_suA"/>
</dbReference>
<feature type="binding site" evidence="8">
    <location>
        <position position="576"/>
    </location>
    <ligand>
        <name>a divalent metal cation</name>
        <dbReference type="ChEBI" id="CHEBI:60240"/>
    </ligand>
</feature>
<evidence type="ECO:0000259" key="10">
    <source>
        <dbReference type="PROSITE" id="PS51975"/>
    </source>
</evidence>
<dbReference type="PANTHER" id="PTHR35340:SF9">
    <property type="entry name" value="ASST-DOMAIN-CONTAINING PROTEIN"/>
    <property type="match status" value="1"/>
</dbReference>
<gene>
    <name evidence="11" type="ORF">B0A49_12277</name>
</gene>
<dbReference type="FunFam" id="1.10.10.460:FF:000001">
    <property type="entry name" value="Ribonuclease"/>
    <property type="match status" value="1"/>
</dbReference>
<evidence type="ECO:0000256" key="8">
    <source>
        <dbReference type="PROSITE-ProRule" id="PRU01319"/>
    </source>
</evidence>
<dbReference type="Gene3D" id="1.10.10.460">
    <property type="entry name" value="Ribonuclease hii. Domain 2"/>
    <property type="match status" value="1"/>
</dbReference>
<accession>A0A4U0VRM9</accession>
<keyword evidence="6 8" id="KW-0255">Endonuclease</keyword>
<keyword evidence="4 8" id="KW-0540">Nuclease</keyword>
<evidence type="ECO:0000256" key="2">
    <source>
        <dbReference type="ARBA" id="ARBA00001946"/>
    </source>
</evidence>
<dbReference type="GO" id="GO:0006260">
    <property type="term" value="P:DNA replication"/>
    <property type="evidence" value="ECO:0007669"/>
    <property type="project" value="UniProtKB-ARBA"/>
</dbReference>
<comment type="cofactor">
    <cofactor evidence="8">
        <name>Mn(2+)</name>
        <dbReference type="ChEBI" id="CHEBI:29035"/>
    </cofactor>
    <cofactor evidence="8">
        <name>Mg(2+)</name>
        <dbReference type="ChEBI" id="CHEBI:18420"/>
    </cofactor>
    <text evidence="8">Manganese or magnesium. Binds 1 divalent metal ion per monomer in the absence of substrate. May bind a second metal ion after substrate binding.</text>
</comment>
<evidence type="ECO:0000256" key="1">
    <source>
        <dbReference type="ARBA" id="ARBA00000077"/>
    </source>
</evidence>
<dbReference type="InterPro" id="IPR023160">
    <property type="entry name" value="RNase_HII_hlx-loop-hlx_cap_dom"/>
</dbReference>
<dbReference type="InterPro" id="IPR053143">
    <property type="entry name" value="Arylsulfate_ST"/>
</dbReference>
<evidence type="ECO:0000256" key="5">
    <source>
        <dbReference type="ARBA" id="ARBA00022723"/>
    </source>
</evidence>
<keyword evidence="12" id="KW-1185">Reference proteome</keyword>
<feature type="binding site" evidence="8">
    <location>
        <position position="577"/>
    </location>
    <ligand>
        <name>a divalent metal cation</name>
        <dbReference type="ChEBI" id="CHEBI:60240"/>
    </ligand>
</feature>
<dbReference type="InterPro" id="IPR036397">
    <property type="entry name" value="RNaseH_sf"/>
</dbReference>
<name>A0A4U0VRM9_9PEZI</name>
<dbReference type="PROSITE" id="PS51975">
    <property type="entry name" value="RNASE_H_2"/>
    <property type="match status" value="1"/>
</dbReference>
<dbReference type="Pfam" id="PF01351">
    <property type="entry name" value="RNase_HII"/>
    <property type="match status" value="1"/>
</dbReference>
<dbReference type="NCBIfam" id="TIGR00729">
    <property type="entry name" value="ribonuclease HII"/>
    <property type="match status" value="1"/>
</dbReference>
<keyword evidence="7 8" id="KW-0378">Hydrolase</keyword>
<dbReference type="GO" id="GO:0004523">
    <property type="term" value="F:RNA-DNA hybrid ribonuclease activity"/>
    <property type="evidence" value="ECO:0007669"/>
    <property type="project" value="UniProtKB-UniRule"/>
</dbReference>
<dbReference type="AlphaFoldDB" id="A0A4U0VRM9"/>
<dbReference type="GO" id="GO:0003723">
    <property type="term" value="F:RNA binding"/>
    <property type="evidence" value="ECO:0007669"/>
    <property type="project" value="UniProtKB-UniRule"/>
</dbReference>
<evidence type="ECO:0000256" key="6">
    <source>
        <dbReference type="ARBA" id="ARBA00022759"/>
    </source>
</evidence>
<dbReference type="Gene3D" id="3.30.420.10">
    <property type="entry name" value="Ribonuclease H-like superfamily/Ribonuclease H"/>
    <property type="match status" value="1"/>
</dbReference>
<dbReference type="InterPro" id="IPR039535">
    <property type="entry name" value="ASST-like"/>
</dbReference>
<dbReference type="CDD" id="cd07181">
    <property type="entry name" value="RNase_HII_eukaryota_like"/>
    <property type="match status" value="1"/>
</dbReference>
<feature type="binding site" evidence="8">
    <location>
        <position position="691"/>
    </location>
    <ligand>
        <name>a divalent metal cation</name>
        <dbReference type="ChEBI" id="CHEBI:60240"/>
    </ligand>
</feature>
<evidence type="ECO:0000313" key="11">
    <source>
        <dbReference type="EMBL" id="TKA52207.1"/>
    </source>
</evidence>
<comment type="similarity">
    <text evidence="3">Belongs to the RNase HII family. Eukaryotic subfamily.</text>
</comment>
<dbReference type="STRING" id="331657.A0A4U0VRM9"/>
<comment type="cofactor">
    <cofactor evidence="2">
        <name>Mg(2+)</name>
        <dbReference type="ChEBI" id="CHEBI:18420"/>
    </cofactor>
</comment>
<dbReference type="GO" id="GO:0046872">
    <property type="term" value="F:metal ion binding"/>
    <property type="evidence" value="ECO:0007669"/>
    <property type="project" value="UniProtKB-KW"/>
</dbReference>
<dbReference type="FunFam" id="3.30.420.10:FF:000016">
    <property type="entry name" value="Ribonuclease"/>
    <property type="match status" value="1"/>
</dbReference>
<keyword evidence="5 8" id="KW-0479">Metal-binding</keyword>
<dbReference type="Pfam" id="PF14269">
    <property type="entry name" value="Arylsulfotran_2"/>
    <property type="match status" value="1"/>
</dbReference>
<dbReference type="SUPFAM" id="SSF53098">
    <property type="entry name" value="Ribonuclease H-like"/>
    <property type="match status" value="1"/>
</dbReference>
<reference evidence="11 12" key="1">
    <citation type="submission" date="2017-03" db="EMBL/GenBank/DDBJ databases">
        <title>Genomes of endolithic fungi from Antarctica.</title>
        <authorList>
            <person name="Coleine C."/>
            <person name="Masonjones S."/>
            <person name="Stajich J.E."/>
        </authorList>
    </citation>
    <scope>NUCLEOTIDE SEQUENCE [LARGE SCALE GENOMIC DNA]</scope>
    <source>
        <strain evidence="11 12">CCFEE 5187</strain>
    </source>
</reference>
<dbReference type="InterPro" id="IPR024567">
    <property type="entry name" value="RNase_HII/HIII_dom"/>
</dbReference>